<dbReference type="Gene3D" id="3.30.710.10">
    <property type="entry name" value="Potassium Channel Kv1.1, Chain A"/>
    <property type="match status" value="1"/>
</dbReference>
<dbReference type="PANTHER" id="PTHR22744:SF16">
    <property type="entry name" value="BTB DOMAIN-CONTAINING PROTEIN"/>
    <property type="match status" value="1"/>
</dbReference>
<organism evidence="2 3">
    <name type="scientific">Caenorhabditis tropicalis</name>
    <dbReference type="NCBI Taxonomy" id="1561998"/>
    <lineage>
        <taxon>Eukaryota</taxon>
        <taxon>Metazoa</taxon>
        <taxon>Ecdysozoa</taxon>
        <taxon>Nematoda</taxon>
        <taxon>Chromadorea</taxon>
        <taxon>Rhabditida</taxon>
        <taxon>Rhabditina</taxon>
        <taxon>Rhabditomorpha</taxon>
        <taxon>Rhabditoidea</taxon>
        <taxon>Rhabditidae</taxon>
        <taxon>Peloderinae</taxon>
        <taxon>Caenorhabditis</taxon>
    </lineage>
</organism>
<evidence type="ECO:0000313" key="3">
    <source>
        <dbReference type="WBParaSite" id="Csp11.Scaffold630.g16911.t2"/>
    </source>
</evidence>
<feature type="domain" description="BTB" evidence="1">
    <location>
        <begin position="15"/>
        <end position="82"/>
    </location>
</feature>
<dbReference type="WBParaSite" id="Csp11.Scaffold630.g16911.t2">
    <property type="protein sequence ID" value="Csp11.Scaffold630.g16911.t2"/>
    <property type="gene ID" value="Csp11.Scaffold630.g16911"/>
</dbReference>
<dbReference type="SUPFAM" id="SSF54695">
    <property type="entry name" value="POZ domain"/>
    <property type="match status" value="1"/>
</dbReference>
<name>A0A1I7UKM6_9PELO</name>
<proteinExistence type="predicted"/>
<accession>A0A1I7UKM6</accession>
<sequence>MTDIYDVIFLKSEKNDTVLEVEGKKLHVNKAFLSYHSDFFAALFSSKFKEGSMDVIPIEDVTYEDFGLLIGTIHPKIFQSPKMINELRYVEKAKKLRASPGNKDLSDRTKAILLDRIVTFI</sequence>
<dbReference type="InterPro" id="IPR011333">
    <property type="entry name" value="SKP1/BTB/POZ_sf"/>
</dbReference>
<keyword evidence="2" id="KW-1185">Reference proteome</keyword>
<protein>
    <submittedName>
        <fullName evidence="3">BTB domain-containing protein</fullName>
    </submittedName>
</protein>
<dbReference type="CDD" id="cd18186">
    <property type="entry name" value="BTB_POZ_ZBTB_KLHL-like"/>
    <property type="match status" value="1"/>
</dbReference>
<dbReference type="PANTHER" id="PTHR22744">
    <property type="entry name" value="HELIX LOOP HELIX PROTEIN 21-RELATED"/>
    <property type="match status" value="1"/>
</dbReference>
<dbReference type="Pfam" id="PF00651">
    <property type="entry name" value="BTB"/>
    <property type="match status" value="1"/>
</dbReference>
<evidence type="ECO:0000313" key="2">
    <source>
        <dbReference type="Proteomes" id="UP000095282"/>
    </source>
</evidence>
<dbReference type="InterPro" id="IPR000210">
    <property type="entry name" value="BTB/POZ_dom"/>
</dbReference>
<evidence type="ECO:0000259" key="1">
    <source>
        <dbReference type="PROSITE" id="PS50097"/>
    </source>
</evidence>
<reference evidence="3" key="1">
    <citation type="submission" date="2016-11" db="UniProtKB">
        <authorList>
            <consortium name="WormBaseParasite"/>
        </authorList>
    </citation>
    <scope>IDENTIFICATION</scope>
</reference>
<dbReference type="PROSITE" id="PS50097">
    <property type="entry name" value="BTB"/>
    <property type="match status" value="1"/>
</dbReference>
<dbReference type="AlphaFoldDB" id="A0A1I7UKM6"/>
<dbReference type="Proteomes" id="UP000095282">
    <property type="component" value="Unplaced"/>
</dbReference>
<dbReference type="SMART" id="SM00225">
    <property type="entry name" value="BTB"/>
    <property type="match status" value="1"/>
</dbReference>